<proteinExistence type="predicted"/>
<comment type="caution">
    <text evidence="2">The sequence shown here is derived from an EMBL/GenBank/DDBJ whole genome shotgun (WGS) entry which is preliminary data.</text>
</comment>
<dbReference type="EMBL" id="MEXB01000002">
    <property type="protein sequence ID" value="OGC88854.1"/>
    <property type="molecule type" value="Genomic_DNA"/>
</dbReference>
<evidence type="ECO:0000259" key="1">
    <source>
        <dbReference type="Pfam" id="PF00768"/>
    </source>
</evidence>
<feature type="domain" description="Peptidase S11 D-alanyl-D-alanine carboxypeptidase A N-terminal" evidence="1">
    <location>
        <begin position="55"/>
        <end position="284"/>
    </location>
</feature>
<gene>
    <name evidence="2" type="ORF">A2419_02390</name>
</gene>
<protein>
    <recommendedName>
        <fullName evidence="1">Peptidase S11 D-alanyl-D-alanine carboxypeptidase A N-terminal domain-containing protein</fullName>
    </recommendedName>
</protein>
<dbReference type="AlphaFoldDB" id="A0A1F4Y4Q3"/>
<dbReference type="Proteomes" id="UP000176568">
    <property type="component" value="Unassembled WGS sequence"/>
</dbReference>
<name>A0A1F4Y4Q3_9BACT</name>
<evidence type="ECO:0000313" key="3">
    <source>
        <dbReference type="Proteomes" id="UP000176568"/>
    </source>
</evidence>
<evidence type="ECO:0000313" key="2">
    <source>
        <dbReference type="EMBL" id="OGC88854.1"/>
    </source>
</evidence>
<dbReference type="InterPro" id="IPR001967">
    <property type="entry name" value="Peptidase_S11_N"/>
</dbReference>
<dbReference type="Pfam" id="PF00768">
    <property type="entry name" value="Peptidase_S11"/>
    <property type="match status" value="1"/>
</dbReference>
<organism evidence="2 3">
    <name type="scientific">Candidatus Adlerbacteria bacterium RIFOXYC1_FULL_48_26</name>
    <dbReference type="NCBI Taxonomy" id="1797247"/>
    <lineage>
        <taxon>Bacteria</taxon>
        <taxon>Candidatus Adleribacteriota</taxon>
    </lineage>
</organism>
<dbReference type="InterPro" id="IPR012338">
    <property type="entry name" value="Beta-lactam/transpept-like"/>
</dbReference>
<sequence>MPTHNTHSIASAIGALSLVAVAFLSGVGAVSVLDTINRNISNTASVAHAFPTTLSVDPASLTAKAAIVYDPTTHQVLYEKNAYTSLPIASLAKLVTATAILDRVIGNPTITITKDDLVQNGAESDADFVPGNRIKLHDLLEIGLIASSNSAMQAAARMLGTNYTDVLQATAFGLGIKDMEFHNGTGLDVTTSTAGAYGSAYDIALIAANFAKQHPEYFNLTQKPDVTIPAGWGGTISAHATNLPLQDMPGLIGAKTGYTDLAGGNIVALFDLEVGHPIVIAVLGSTQTARFTDTELLLAAARATLSASKNHTQ</sequence>
<dbReference type="GO" id="GO:0009002">
    <property type="term" value="F:serine-type D-Ala-D-Ala carboxypeptidase activity"/>
    <property type="evidence" value="ECO:0007669"/>
    <property type="project" value="InterPro"/>
</dbReference>
<dbReference type="SUPFAM" id="SSF56601">
    <property type="entry name" value="beta-lactamase/transpeptidase-like"/>
    <property type="match status" value="1"/>
</dbReference>
<dbReference type="GO" id="GO:0006508">
    <property type="term" value="P:proteolysis"/>
    <property type="evidence" value="ECO:0007669"/>
    <property type="project" value="InterPro"/>
</dbReference>
<dbReference type="Gene3D" id="3.40.710.10">
    <property type="entry name" value="DD-peptidase/beta-lactamase superfamily"/>
    <property type="match status" value="1"/>
</dbReference>
<accession>A0A1F4Y4Q3</accession>
<dbReference type="STRING" id="1797247.A2419_02390"/>
<reference evidence="2 3" key="1">
    <citation type="journal article" date="2016" name="Nat. Commun.">
        <title>Thousands of microbial genomes shed light on interconnected biogeochemical processes in an aquifer system.</title>
        <authorList>
            <person name="Anantharaman K."/>
            <person name="Brown C.T."/>
            <person name="Hug L.A."/>
            <person name="Sharon I."/>
            <person name="Castelle C.J."/>
            <person name="Probst A.J."/>
            <person name="Thomas B.C."/>
            <person name="Singh A."/>
            <person name="Wilkins M.J."/>
            <person name="Karaoz U."/>
            <person name="Brodie E.L."/>
            <person name="Williams K.H."/>
            <person name="Hubbard S.S."/>
            <person name="Banfield J.F."/>
        </authorList>
    </citation>
    <scope>NUCLEOTIDE SEQUENCE [LARGE SCALE GENOMIC DNA]</scope>
</reference>